<protein>
    <submittedName>
        <fullName evidence="1">Uncharacterized protein</fullName>
    </submittedName>
</protein>
<dbReference type="Proteomes" id="UP000078200">
    <property type="component" value="Unassembled WGS sequence"/>
</dbReference>
<accession>A0A1A9US22</accession>
<evidence type="ECO:0000313" key="2">
    <source>
        <dbReference type="Proteomes" id="UP000078200"/>
    </source>
</evidence>
<proteinExistence type="predicted"/>
<dbReference type="VEuPathDB" id="VectorBase:GAUT013468"/>
<dbReference type="AlphaFoldDB" id="A0A1A9US22"/>
<name>A0A1A9US22_GLOAU</name>
<dbReference type="EnsemblMetazoa" id="GAUT013468-RA">
    <property type="protein sequence ID" value="GAUT013468-PA"/>
    <property type="gene ID" value="GAUT013468"/>
</dbReference>
<evidence type="ECO:0000313" key="1">
    <source>
        <dbReference type="EnsemblMetazoa" id="GAUT013468-PA"/>
    </source>
</evidence>
<keyword evidence="2" id="KW-1185">Reference proteome</keyword>
<sequence>MKIDEVRKVFCGDDWEVVGFSKAWGNSHVSSNSVKILGHTNMKLSRQFQLADISHPALISVALNTYLRKANTFSEFYDYNVVDTRALRSRIAACDFNGIYNISEVEDQINILNAGKTIWNEVSSHGSGKEILKMMCLTLKETFYCNLLY</sequence>
<reference evidence="1" key="1">
    <citation type="submission" date="2020-05" db="UniProtKB">
        <authorList>
            <consortium name="EnsemblMetazoa"/>
        </authorList>
    </citation>
    <scope>IDENTIFICATION</scope>
    <source>
        <strain evidence="1">TTRI</strain>
    </source>
</reference>
<organism evidence="1 2">
    <name type="scientific">Glossina austeni</name>
    <name type="common">Savannah tsetse fly</name>
    <dbReference type="NCBI Taxonomy" id="7395"/>
    <lineage>
        <taxon>Eukaryota</taxon>
        <taxon>Metazoa</taxon>
        <taxon>Ecdysozoa</taxon>
        <taxon>Arthropoda</taxon>
        <taxon>Hexapoda</taxon>
        <taxon>Insecta</taxon>
        <taxon>Pterygota</taxon>
        <taxon>Neoptera</taxon>
        <taxon>Endopterygota</taxon>
        <taxon>Diptera</taxon>
        <taxon>Brachycera</taxon>
        <taxon>Muscomorpha</taxon>
        <taxon>Hippoboscoidea</taxon>
        <taxon>Glossinidae</taxon>
        <taxon>Glossina</taxon>
    </lineage>
</organism>